<evidence type="ECO:0000259" key="7">
    <source>
        <dbReference type="PROSITE" id="PS50893"/>
    </source>
</evidence>
<accession>A0A1U9MJC6</accession>
<evidence type="ECO:0000256" key="5">
    <source>
        <dbReference type="ARBA" id="ARBA00022906"/>
    </source>
</evidence>
<keyword evidence="5" id="KW-0862">Zinc</keyword>
<reference evidence="8 9" key="1">
    <citation type="submission" date="2016-11" db="EMBL/GenBank/DDBJ databases">
        <title>Comparative genomics of Bartonella apis.</title>
        <authorList>
            <person name="Engel P."/>
        </authorList>
    </citation>
    <scope>NUCLEOTIDE SEQUENCE [LARGE SCALE GENOMIC DNA]</scope>
    <source>
        <strain evidence="8 9">BBC0122</strain>
    </source>
</reference>
<dbReference type="SUPFAM" id="SSF52540">
    <property type="entry name" value="P-loop containing nucleoside triphosphate hydrolases"/>
    <property type="match status" value="1"/>
</dbReference>
<evidence type="ECO:0000313" key="9">
    <source>
        <dbReference type="Proteomes" id="UP000189632"/>
    </source>
</evidence>
<keyword evidence="5" id="KW-0864">Zinc transport</keyword>
<dbReference type="Gene3D" id="3.40.50.300">
    <property type="entry name" value="P-loop containing nucleotide triphosphate hydrolases"/>
    <property type="match status" value="1"/>
</dbReference>
<keyword evidence="3" id="KW-0547">Nucleotide-binding</keyword>
<dbReference type="KEGG" id="bapi:BBC0122_017390"/>
<dbReference type="FunFam" id="3.40.50.300:FF:000134">
    <property type="entry name" value="Iron-enterobactin ABC transporter ATP-binding protein"/>
    <property type="match status" value="1"/>
</dbReference>
<keyword evidence="9" id="KW-1185">Reference proteome</keyword>
<dbReference type="RefSeq" id="WP_077993182.1">
    <property type="nucleotide sequence ID" value="NZ_CP015625.1"/>
</dbReference>
<evidence type="ECO:0000256" key="4">
    <source>
        <dbReference type="ARBA" id="ARBA00022840"/>
    </source>
</evidence>
<keyword evidence="2" id="KW-0813">Transport</keyword>
<dbReference type="PANTHER" id="PTHR42734:SF19">
    <property type="entry name" value="IRON COMPOUNDS ABC TRANSPORTER, ATP-BINDING PROTEIN"/>
    <property type="match status" value="1"/>
</dbReference>
<dbReference type="PROSITE" id="PS00211">
    <property type="entry name" value="ABC_TRANSPORTER_1"/>
    <property type="match status" value="1"/>
</dbReference>
<protein>
    <submittedName>
        <fullName evidence="8">Iron complex transport system ATP-binding protein</fullName>
        <ecNumber evidence="8">3.6.3.34</ecNumber>
    </submittedName>
</protein>
<dbReference type="Pfam" id="PF00005">
    <property type="entry name" value="ABC_tran"/>
    <property type="match status" value="1"/>
</dbReference>
<gene>
    <name evidence="8" type="ORF">BBC0122_017390</name>
</gene>
<evidence type="ECO:0000256" key="2">
    <source>
        <dbReference type="ARBA" id="ARBA00022448"/>
    </source>
</evidence>
<dbReference type="PANTHER" id="PTHR42734">
    <property type="entry name" value="METAL TRANSPORT SYSTEM ATP-BINDING PROTEIN TM_0124-RELATED"/>
    <property type="match status" value="1"/>
</dbReference>
<comment type="similarity">
    <text evidence="1">Belongs to the ABC transporter superfamily.</text>
</comment>
<dbReference type="OrthoDB" id="9805601at2"/>
<dbReference type="SMART" id="SM00382">
    <property type="entry name" value="AAA"/>
    <property type="match status" value="1"/>
</dbReference>
<organism evidence="8 9">
    <name type="scientific">Bartonella choladocola</name>
    <dbReference type="NCBI Taxonomy" id="2750995"/>
    <lineage>
        <taxon>Bacteria</taxon>
        <taxon>Pseudomonadati</taxon>
        <taxon>Pseudomonadota</taxon>
        <taxon>Alphaproteobacteria</taxon>
        <taxon>Hyphomicrobiales</taxon>
        <taxon>Bartonellaceae</taxon>
        <taxon>Bartonella</taxon>
    </lineage>
</organism>
<dbReference type="InterPro" id="IPR027417">
    <property type="entry name" value="P-loop_NTPase"/>
</dbReference>
<evidence type="ECO:0000313" key="8">
    <source>
        <dbReference type="EMBL" id="AQT47838.1"/>
    </source>
</evidence>
<dbReference type="PROSITE" id="PS50893">
    <property type="entry name" value="ABC_TRANSPORTER_2"/>
    <property type="match status" value="1"/>
</dbReference>
<dbReference type="GO" id="GO:0006829">
    <property type="term" value="P:zinc ion transport"/>
    <property type="evidence" value="ECO:0007669"/>
    <property type="project" value="UniProtKB-KW"/>
</dbReference>
<name>A0A1U9MJC6_9HYPH</name>
<evidence type="ECO:0000256" key="1">
    <source>
        <dbReference type="ARBA" id="ARBA00005417"/>
    </source>
</evidence>
<dbReference type="InterPro" id="IPR050153">
    <property type="entry name" value="Metal_Ion_Import_ABC"/>
</dbReference>
<dbReference type="InterPro" id="IPR017871">
    <property type="entry name" value="ABC_transporter-like_CS"/>
</dbReference>
<dbReference type="InterPro" id="IPR003439">
    <property type="entry name" value="ABC_transporter-like_ATP-bd"/>
</dbReference>
<dbReference type="AlphaFoldDB" id="A0A1U9MJC6"/>
<keyword evidence="6" id="KW-0406">Ion transport</keyword>
<proteinExistence type="inferred from homology"/>
<dbReference type="Proteomes" id="UP000189632">
    <property type="component" value="Chromosome"/>
</dbReference>
<dbReference type="InterPro" id="IPR003593">
    <property type="entry name" value="AAA+_ATPase"/>
</dbReference>
<dbReference type="GO" id="GO:0005524">
    <property type="term" value="F:ATP binding"/>
    <property type="evidence" value="ECO:0007669"/>
    <property type="project" value="UniProtKB-KW"/>
</dbReference>
<evidence type="ECO:0000256" key="6">
    <source>
        <dbReference type="ARBA" id="ARBA00023065"/>
    </source>
</evidence>
<dbReference type="EMBL" id="CP015625">
    <property type="protein sequence ID" value="AQT47838.1"/>
    <property type="molecule type" value="Genomic_DNA"/>
</dbReference>
<dbReference type="EC" id="3.6.3.34" evidence="8"/>
<sequence length="258" mass="28378">MTEDKLLLVQNLTTAYHNKIITNDVSFDLAGGEAICILGANGEGKTTLLKTILGILPKKAGRICYGNKDISTLTIAERAKCVSYVPQNSAGNFTFTVLEMVLMGKASQISLFSKPTKAMRESALAILEKLEIGDLAHKYYPLISGGQRQMVLIARALVQNAGLIILDEPTASLDFSNQDKLMRLLANLKKAGQSIIFTTHHPDQAFYFSDRSLLIKHGHVMDYGDTGRVVDETNLSRLYNADIAIADIRGKKITYIRD</sequence>
<feature type="domain" description="ABC transporter" evidence="7">
    <location>
        <begin position="7"/>
        <end position="242"/>
    </location>
</feature>
<evidence type="ECO:0000256" key="3">
    <source>
        <dbReference type="ARBA" id="ARBA00022741"/>
    </source>
</evidence>
<dbReference type="GO" id="GO:0016887">
    <property type="term" value="F:ATP hydrolysis activity"/>
    <property type="evidence" value="ECO:0007669"/>
    <property type="project" value="InterPro"/>
</dbReference>
<keyword evidence="4 8" id="KW-0067">ATP-binding</keyword>
<keyword evidence="8" id="KW-0378">Hydrolase</keyword>
<dbReference type="CDD" id="cd03214">
    <property type="entry name" value="ABC_Iron-Siderophores_B12_Hemin"/>
    <property type="match status" value="1"/>
</dbReference>